<keyword evidence="2" id="KW-1185">Reference proteome</keyword>
<evidence type="ECO:0000313" key="1">
    <source>
        <dbReference type="EMBL" id="MBC2652229.1"/>
    </source>
</evidence>
<dbReference type="Proteomes" id="UP000520156">
    <property type="component" value="Unassembled WGS sequence"/>
</dbReference>
<name>A0A7X1F924_9SPHN</name>
<reference evidence="1 2" key="1">
    <citation type="submission" date="2020-08" db="EMBL/GenBank/DDBJ databases">
        <title>The genome sequence of Novosphingobium flavum 4Y4.</title>
        <authorList>
            <person name="Liu Y."/>
        </authorList>
    </citation>
    <scope>NUCLEOTIDE SEQUENCE [LARGE SCALE GENOMIC DNA]</scope>
    <source>
        <strain evidence="1 2">4Y4</strain>
    </source>
</reference>
<dbReference type="EMBL" id="JACLAU010000016">
    <property type="protein sequence ID" value="MBC2652229.1"/>
    <property type="molecule type" value="Genomic_DNA"/>
</dbReference>
<sequence length="183" mass="19614">MAGLVTASPALAGWTLVPAGQTVVVGQLKLTPPTAWNAQTGSTARGVAWTHDGFELNLLEVTVTRSGEPLYRERHRRRGVGGVLPPQFALIDLVDLFESGFRAGSGATVFVIEQASPAKLAGLPAVEIRYRFSLSEDALPSRGLVRLAIIGDAVHAINFTAPALHYFDAGQEEARRIMDEARI</sequence>
<protein>
    <submittedName>
        <fullName evidence="1">Uncharacterized protein</fullName>
    </submittedName>
</protein>
<comment type="caution">
    <text evidence="1">The sequence shown here is derived from an EMBL/GenBank/DDBJ whole genome shotgun (WGS) entry which is preliminary data.</text>
</comment>
<dbReference type="RefSeq" id="WP_185683646.1">
    <property type="nucleotide sequence ID" value="NZ_JACLAU010000016.1"/>
</dbReference>
<accession>A0A7X1F924</accession>
<organism evidence="1 2">
    <name type="scientific">Novosphingobium aerophilum</name>
    <dbReference type="NCBI Taxonomy" id="2839843"/>
    <lineage>
        <taxon>Bacteria</taxon>
        <taxon>Pseudomonadati</taxon>
        <taxon>Pseudomonadota</taxon>
        <taxon>Alphaproteobacteria</taxon>
        <taxon>Sphingomonadales</taxon>
        <taxon>Sphingomonadaceae</taxon>
        <taxon>Novosphingobium</taxon>
    </lineage>
</organism>
<proteinExistence type="predicted"/>
<evidence type="ECO:0000313" key="2">
    <source>
        <dbReference type="Proteomes" id="UP000520156"/>
    </source>
</evidence>
<dbReference type="AlphaFoldDB" id="A0A7X1F924"/>
<gene>
    <name evidence="1" type="ORF">H7F49_10970</name>
</gene>